<dbReference type="AlphaFoldDB" id="A0A9W7GW34"/>
<keyword evidence="3" id="KW-1185">Reference proteome</keyword>
<dbReference type="Proteomes" id="UP001165190">
    <property type="component" value="Unassembled WGS sequence"/>
</dbReference>
<reference evidence="2" key="1">
    <citation type="submission" date="2023-05" db="EMBL/GenBank/DDBJ databases">
        <title>Genome and transcriptome analyses reveal genes involved in the formation of fine ridges on petal epidermal cells in Hibiscus trionum.</title>
        <authorList>
            <person name="Koshimizu S."/>
            <person name="Masuda S."/>
            <person name="Ishii T."/>
            <person name="Shirasu K."/>
            <person name="Hoshino A."/>
            <person name="Arita M."/>
        </authorList>
    </citation>
    <scope>NUCLEOTIDE SEQUENCE</scope>
    <source>
        <strain evidence="2">Hamamatsu line</strain>
    </source>
</reference>
<comment type="caution">
    <text evidence="2">The sequence shown here is derived from an EMBL/GenBank/DDBJ whole genome shotgun (WGS) entry which is preliminary data.</text>
</comment>
<dbReference type="EMBL" id="BSYR01000003">
    <property type="protein sequence ID" value="GMI64990.1"/>
    <property type="molecule type" value="Genomic_DNA"/>
</dbReference>
<organism evidence="2 3">
    <name type="scientific">Hibiscus trionum</name>
    <name type="common">Flower of an hour</name>
    <dbReference type="NCBI Taxonomy" id="183268"/>
    <lineage>
        <taxon>Eukaryota</taxon>
        <taxon>Viridiplantae</taxon>
        <taxon>Streptophyta</taxon>
        <taxon>Embryophyta</taxon>
        <taxon>Tracheophyta</taxon>
        <taxon>Spermatophyta</taxon>
        <taxon>Magnoliopsida</taxon>
        <taxon>eudicotyledons</taxon>
        <taxon>Gunneridae</taxon>
        <taxon>Pentapetalae</taxon>
        <taxon>rosids</taxon>
        <taxon>malvids</taxon>
        <taxon>Malvales</taxon>
        <taxon>Malvaceae</taxon>
        <taxon>Malvoideae</taxon>
        <taxon>Hibiscus</taxon>
    </lineage>
</organism>
<evidence type="ECO:0000313" key="2">
    <source>
        <dbReference type="EMBL" id="GMI64990.1"/>
    </source>
</evidence>
<sequence>MIGRAGKEIERNLSIAVHPTPAWRTKYSDAILNGVEIFKLSNEGNLAGSNPQGTHISPPIKSLPSTRPKYKIRTTFLIVVEIVSTFVAVFALYILIFRPKSRVEGSPSWYELSNKDYSLVDRSGKVCTSDGKHSNDTKECDIL</sequence>
<proteinExistence type="predicted"/>
<name>A0A9W7GW34_HIBTR</name>
<keyword evidence="1" id="KW-1133">Transmembrane helix</keyword>
<keyword evidence="1" id="KW-0812">Transmembrane</keyword>
<accession>A0A9W7GW34</accession>
<keyword evidence="1" id="KW-0472">Membrane</keyword>
<dbReference type="OrthoDB" id="1751982at2759"/>
<protein>
    <submittedName>
        <fullName evidence="2">Uncharacterized protein</fullName>
    </submittedName>
</protein>
<evidence type="ECO:0000256" key="1">
    <source>
        <dbReference type="SAM" id="Phobius"/>
    </source>
</evidence>
<gene>
    <name evidence="2" type="ORF">HRI_000168300</name>
</gene>
<feature type="transmembrane region" description="Helical" evidence="1">
    <location>
        <begin position="76"/>
        <end position="96"/>
    </location>
</feature>
<evidence type="ECO:0000313" key="3">
    <source>
        <dbReference type="Proteomes" id="UP001165190"/>
    </source>
</evidence>